<reference evidence="1" key="1">
    <citation type="submission" date="2021-01" db="EMBL/GenBank/DDBJ databases">
        <authorList>
            <person name="Corre E."/>
            <person name="Pelletier E."/>
            <person name="Niang G."/>
            <person name="Scheremetjew M."/>
            <person name="Finn R."/>
            <person name="Kale V."/>
            <person name="Holt S."/>
            <person name="Cochrane G."/>
            <person name="Meng A."/>
            <person name="Brown T."/>
            <person name="Cohen L."/>
        </authorList>
    </citation>
    <scope>NUCLEOTIDE SEQUENCE</scope>
    <source>
        <strain evidence="1">CCMP3105</strain>
    </source>
</reference>
<protein>
    <submittedName>
        <fullName evidence="1">Uncharacterized protein</fullName>
    </submittedName>
</protein>
<accession>A0A7S4R3Q6</accession>
<sequence>MPSCNTSWATRFNCSGRVTKCNGCGDAYCDYHQPGCKSTRVRGGHACSRPCSTTNMPIFVANCSGALAKCPHCKDMYCSHHHEANRSDSQACGGHVCEAYTQKHLNGAVRAAAGATAGLVQAVANRFGVRGRYEAEVSEGLRVHDKYSRMATPRTVGKGCRVVRQGELARVFPYCPMVEQNGTSVPRMWVELQEIIGSRMCPVDIDDMMECATTQKVVIVSMNWSFVDERAYQKRLELFAAMVADEDYRDHAFMVYNDQVGEAMGTSYCNEVDPFRSEKYNSEVQRQWVAWFIGMCVSHAGVCIAQPLPDGTDAVSENTAREFLAMSSRKQARSDFQLSTYGNL</sequence>
<name>A0A7S4R3Q6_9DINO</name>
<proteinExistence type="predicted"/>
<gene>
    <name evidence="1" type="ORF">AMON00008_LOCUS29445</name>
</gene>
<organism evidence="1">
    <name type="scientific">Alexandrium monilatum</name>
    <dbReference type="NCBI Taxonomy" id="311494"/>
    <lineage>
        <taxon>Eukaryota</taxon>
        <taxon>Sar</taxon>
        <taxon>Alveolata</taxon>
        <taxon>Dinophyceae</taxon>
        <taxon>Gonyaulacales</taxon>
        <taxon>Pyrocystaceae</taxon>
        <taxon>Alexandrium</taxon>
    </lineage>
</organism>
<dbReference type="AlphaFoldDB" id="A0A7S4R3Q6"/>
<evidence type="ECO:0000313" key="1">
    <source>
        <dbReference type="EMBL" id="CAE4601917.1"/>
    </source>
</evidence>
<dbReference type="EMBL" id="HBNR01042353">
    <property type="protein sequence ID" value="CAE4601917.1"/>
    <property type="molecule type" value="Transcribed_RNA"/>
</dbReference>